<name>A0ABW8D800_9GAMM</name>
<sequence length="1107" mass="126943">MQTPLEQSINQVTTDAEPQSPATKKNKKRANPEPAQDMAKSEPEVKKRKIAPPPTTLKTTIATLLHSYSTNLIDFNRFKTEVAELKQSMQNADLPIDKFIELICPFVNNRHMVHINKVRNREGYLQWTVDEIEAYFIQLTQEERLPTGGYSIIENILNCIGYENLNLLTERPEIKQQLVNNYAYVFITFLQPYLPIAEILAEYFPGELGEQLKTKNIQSYYPATFLDLLYAIAPIATFDYWKQGFRPYSQAEFNSRFFSITAEPTQLLAIYQEIVSDECYRDLCSFSHYVQPWQLFLSNPVINLELFQQLIEKTQSWPNLKEINRLCNSSLKKDLVYIQKIIYCISRLPEPLNTPADALFAQQLKTGLPAGLQPPAPLPQQAALPQITVQWLQQYLVANATEAAGLFFGVSVMIFKSKSYGELTNLWNVLKEKQGEPKQLFKSYLLAYQFTNPLLAHRLGAGTVSPTPIYPLPVLTESYLIEIKQALAHFATQLSATELSQSVESLINFSYWTLIHLANNQPFTTLPGTTLSYFAQFNAELINIIPEDTLLSPQSYFPISRILFSLVSKMELENKASVPHCFSTLISSYSLSKNRKKECLGALFPLIIMHYVVGPKSKDLCPLMDQLSNLEPSWLNHLAQEVRVSGQEPEQTRNLFTTYSKLFSLPNLAQDAAEILAYLLEKIRDNEQVILPEQFLKEIAEWQLNLQKRAQLNAATQTLLDAIYNHCIHKTQNTPQEKTFEEIRTQLLIKFNADPTQEAQAIHSRENHEFSELIYSAWMNALGDTETLRMEKIAQGKDFFIQLIPQKEAEVVEKQLEKKSREFLLKFPSYLFGARGTGFDAECQPILESMKPYMLVKGYLNQIIGRAKLVETPTTTVQQRQRIKDAKKLLHLICAIAYYAKTEQESPEPFRITDKEEALNILLLELIDQASNPSCDQGPFMRILIALEPATEYHFPFLTRRSIQFYVNEYINAFYTQQSEADRKSLLQEIYVRIEDKNTLTDIDYLPEHTFSFLCSRFLDEYAPRMGHITAKEIELLFSIERPQAYHPLLVTDLNQYHQEQRAALLSPAMNPNGFFITPANQGRASVSAMDVDEQPENKPVTSRQNT</sequence>
<proteinExistence type="predicted"/>
<feature type="region of interest" description="Disordered" evidence="1">
    <location>
        <begin position="1"/>
        <end position="53"/>
    </location>
</feature>
<keyword evidence="3" id="KW-1185">Reference proteome</keyword>
<evidence type="ECO:0000256" key="1">
    <source>
        <dbReference type="SAM" id="MobiDB-lite"/>
    </source>
</evidence>
<evidence type="ECO:0008006" key="4">
    <source>
        <dbReference type="Google" id="ProtNLM"/>
    </source>
</evidence>
<dbReference type="Proteomes" id="UP001615550">
    <property type="component" value="Unassembled WGS sequence"/>
</dbReference>
<protein>
    <recommendedName>
        <fullName evidence="4">Dot/Icm T4SS effector</fullName>
    </recommendedName>
</protein>
<gene>
    <name evidence="2" type="ORF">ACD661_03520</name>
</gene>
<feature type="compositionally biased region" description="Polar residues" evidence="1">
    <location>
        <begin position="1"/>
        <end position="23"/>
    </location>
</feature>
<dbReference type="RefSeq" id="WP_400186342.1">
    <property type="nucleotide sequence ID" value="NZ_JBGORX010000001.1"/>
</dbReference>
<organism evidence="2 3">
    <name type="scientific">Legionella lytica</name>
    <dbReference type="NCBI Taxonomy" id="96232"/>
    <lineage>
        <taxon>Bacteria</taxon>
        <taxon>Pseudomonadati</taxon>
        <taxon>Pseudomonadota</taxon>
        <taxon>Gammaproteobacteria</taxon>
        <taxon>Legionellales</taxon>
        <taxon>Legionellaceae</taxon>
        <taxon>Legionella</taxon>
    </lineage>
</organism>
<comment type="caution">
    <text evidence="2">The sequence shown here is derived from an EMBL/GenBank/DDBJ whole genome shotgun (WGS) entry which is preliminary data.</text>
</comment>
<evidence type="ECO:0000313" key="3">
    <source>
        <dbReference type="Proteomes" id="UP001615550"/>
    </source>
</evidence>
<evidence type="ECO:0000313" key="2">
    <source>
        <dbReference type="EMBL" id="MFJ1267625.1"/>
    </source>
</evidence>
<feature type="region of interest" description="Disordered" evidence="1">
    <location>
        <begin position="1086"/>
        <end position="1107"/>
    </location>
</feature>
<dbReference type="EMBL" id="JBGORX010000001">
    <property type="protein sequence ID" value="MFJ1267625.1"/>
    <property type="molecule type" value="Genomic_DNA"/>
</dbReference>
<reference evidence="2 3" key="1">
    <citation type="submission" date="2024-08" db="EMBL/GenBank/DDBJ databases">
        <title>Draft Genome Sequence of Legionella lytica strain DSB2004, Isolated From a Fire Sprinkler System.</title>
        <authorList>
            <person name="Everhart A.D."/>
            <person name="Kidane D.T."/>
            <person name="Farone A.L."/>
            <person name="Farone M.B."/>
        </authorList>
    </citation>
    <scope>NUCLEOTIDE SEQUENCE [LARGE SCALE GENOMIC DNA]</scope>
    <source>
        <strain evidence="2 3">DSB2004</strain>
    </source>
</reference>
<accession>A0ABW8D800</accession>